<accession>A0A3S4HPV6</accession>
<keyword evidence="6" id="KW-0418">Kinase</keyword>
<evidence type="ECO:0000256" key="4">
    <source>
        <dbReference type="ARBA" id="ARBA00022553"/>
    </source>
</evidence>
<dbReference type="PANTHER" id="PTHR43395">
    <property type="entry name" value="SENSOR HISTIDINE KINASE CHEA"/>
    <property type="match status" value="1"/>
</dbReference>
<keyword evidence="5 9" id="KW-0808">Transferase</keyword>
<keyword evidence="4" id="KW-0597">Phosphoprotein</keyword>
<dbReference type="SUPFAM" id="SSF55874">
    <property type="entry name" value="ATPase domain of HSP90 chaperone/DNA topoisomerase II/histidine kinase"/>
    <property type="match status" value="1"/>
</dbReference>
<evidence type="ECO:0000259" key="8">
    <source>
        <dbReference type="PROSITE" id="PS50109"/>
    </source>
</evidence>
<dbReference type="Proteomes" id="UP000275777">
    <property type="component" value="Chromosome"/>
</dbReference>
<dbReference type="InterPro" id="IPR036061">
    <property type="entry name" value="CheW-like_dom_sf"/>
</dbReference>
<gene>
    <name evidence="9" type="primary">cheA_5</name>
    <name evidence="9" type="ORF">NCTC9695_05032</name>
</gene>
<evidence type="ECO:0000256" key="3">
    <source>
        <dbReference type="ARBA" id="ARBA00021495"/>
    </source>
</evidence>
<sequence length="244" mass="26317">MVRDLASRLGKQIDLKMVGENTELDKGFIEKLSDPLTHLVRNSLDHGIESPDERVAKGKSPAGRLTLRAFHQGGSIVIEVSDDGAGLSRERILAKARERGMPVSDNMTDAEVWGLIFEAGFSTATEVTDVSGRGVGMDVVKRNIQNMGGRIEIDSMADVGTTMSIRLPLTLAIMDGMSVRVGDEIYVLPLGFILESLQPETKAVKTVAGRARWCTSGANTCPSFRWGATSTLARPGSGQTRASW</sequence>
<evidence type="ECO:0000313" key="9">
    <source>
        <dbReference type="EMBL" id="VEB44541.1"/>
    </source>
</evidence>
<name>A0A3S4HPV6_CHRVL</name>
<comment type="catalytic activity">
    <reaction evidence="1">
        <text>ATP + protein L-histidine = ADP + protein N-phospho-L-histidine.</text>
        <dbReference type="EC" id="2.7.13.3"/>
    </reaction>
</comment>
<evidence type="ECO:0000256" key="2">
    <source>
        <dbReference type="ARBA" id="ARBA00012438"/>
    </source>
</evidence>
<dbReference type="Pfam" id="PF02518">
    <property type="entry name" value="HATPase_c"/>
    <property type="match status" value="1"/>
</dbReference>
<proteinExistence type="predicted"/>
<feature type="domain" description="Histidine kinase" evidence="8">
    <location>
        <begin position="1"/>
        <end position="171"/>
    </location>
</feature>
<dbReference type="InterPro" id="IPR005467">
    <property type="entry name" value="His_kinase_dom"/>
</dbReference>
<dbReference type="InterPro" id="IPR036890">
    <property type="entry name" value="HATPase_C_sf"/>
</dbReference>
<dbReference type="EMBL" id="LR134182">
    <property type="protein sequence ID" value="VEB44541.1"/>
    <property type="molecule type" value="Genomic_DNA"/>
</dbReference>
<comment type="function">
    <text evidence="7">Involved in the transmission of sensory signals from the chemoreceptors to the flagellar motors. CheA is autophosphorylated; it can transfer its phosphate group to either CheB or CheY.</text>
</comment>
<evidence type="ECO:0000256" key="5">
    <source>
        <dbReference type="ARBA" id="ARBA00022679"/>
    </source>
</evidence>
<dbReference type="InterPro" id="IPR004358">
    <property type="entry name" value="Sig_transdc_His_kin-like_C"/>
</dbReference>
<dbReference type="GO" id="GO:0006935">
    <property type="term" value="P:chemotaxis"/>
    <property type="evidence" value="ECO:0007669"/>
    <property type="project" value="InterPro"/>
</dbReference>
<protein>
    <recommendedName>
        <fullName evidence="3">Chemotaxis protein CheA</fullName>
        <ecNumber evidence="2">2.7.13.3</ecNumber>
    </recommendedName>
</protein>
<evidence type="ECO:0000256" key="7">
    <source>
        <dbReference type="ARBA" id="ARBA00035100"/>
    </source>
</evidence>
<dbReference type="FunFam" id="3.30.565.10:FF:000016">
    <property type="entry name" value="Chemotaxis protein CheA, putative"/>
    <property type="match status" value="1"/>
</dbReference>
<dbReference type="Gene3D" id="3.30.565.10">
    <property type="entry name" value="Histidine kinase-like ATPase, C-terminal domain"/>
    <property type="match status" value="1"/>
</dbReference>
<dbReference type="PANTHER" id="PTHR43395:SF10">
    <property type="entry name" value="CHEMOTAXIS PROTEIN CHEA"/>
    <property type="match status" value="1"/>
</dbReference>
<dbReference type="AlphaFoldDB" id="A0A3S4HPV6"/>
<organism evidence="9 10">
    <name type="scientific">Chromobacterium violaceum</name>
    <dbReference type="NCBI Taxonomy" id="536"/>
    <lineage>
        <taxon>Bacteria</taxon>
        <taxon>Pseudomonadati</taxon>
        <taxon>Pseudomonadota</taxon>
        <taxon>Betaproteobacteria</taxon>
        <taxon>Neisseriales</taxon>
        <taxon>Chromobacteriaceae</taxon>
        <taxon>Chromobacterium</taxon>
    </lineage>
</organism>
<reference evidence="9 10" key="1">
    <citation type="submission" date="2018-12" db="EMBL/GenBank/DDBJ databases">
        <authorList>
            <consortium name="Pathogen Informatics"/>
        </authorList>
    </citation>
    <scope>NUCLEOTIDE SEQUENCE [LARGE SCALE GENOMIC DNA]</scope>
    <source>
        <strain evidence="9 10">NCTC9695</strain>
    </source>
</reference>
<evidence type="ECO:0000256" key="6">
    <source>
        <dbReference type="ARBA" id="ARBA00022777"/>
    </source>
</evidence>
<dbReference type="GO" id="GO:0004673">
    <property type="term" value="F:protein histidine kinase activity"/>
    <property type="evidence" value="ECO:0007669"/>
    <property type="project" value="UniProtKB-EC"/>
</dbReference>
<evidence type="ECO:0000256" key="1">
    <source>
        <dbReference type="ARBA" id="ARBA00000085"/>
    </source>
</evidence>
<dbReference type="PROSITE" id="PS50109">
    <property type="entry name" value="HIS_KIN"/>
    <property type="match status" value="1"/>
</dbReference>
<dbReference type="InterPro" id="IPR003594">
    <property type="entry name" value="HATPase_dom"/>
</dbReference>
<evidence type="ECO:0000313" key="10">
    <source>
        <dbReference type="Proteomes" id="UP000275777"/>
    </source>
</evidence>
<dbReference type="PRINTS" id="PR00344">
    <property type="entry name" value="BCTRLSENSOR"/>
</dbReference>
<dbReference type="InterPro" id="IPR051315">
    <property type="entry name" value="Bact_Chemotaxis_CheA"/>
</dbReference>
<dbReference type="GO" id="GO:0007165">
    <property type="term" value="P:signal transduction"/>
    <property type="evidence" value="ECO:0007669"/>
    <property type="project" value="InterPro"/>
</dbReference>
<dbReference type="CDD" id="cd16916">
    <property type="entry name" value="HATPase_CheA-like"/>
    <property type="match status" value="1"/>
</dbReference>
<dbReference type="EC" id="2.7.13.3" evidence="2"/>
<dbReference type="SMART" id="SM00387">
    <property type="entry name" value="HATPase_c"/>
    <property type="match status" value="1"/>
</dbReference>
<dbReference type="SUPFAM" id="SSF50341">
    <property type="entry name" value="CheW-like"/>
    <property type="match status" value="1"/>
</dbReference>